<dbReference type="EMBL" id="AGQV01000005">
    <property type="protein sequence ID" value="EHH67872.1"/>
    <property type="molecule type" value="Genomic_DNA"/>
</dbReference>
<proteinExistence type="predicted"/>
<accession>G6XJR0</accession>
<evidence type="ECO:0000313" key="1">
    <source>
        <dbReference type="EMBL" id="EHH67872.1"/>
    </source>
</evidence>
<evidence type="ECO:0000313" key="2">
    <source>
        <dbReference type="Proteomes" id="UP000004949"/>
    </source>
</evidence>
<sequence>MQKIFRKSFSLSVHFRARLARCLHATDLSGILFPIPFRWSLS</sequence>
<comment type="caution">
    <text evidence="1">The sequence shown here is derived from an EMBL/GenBank/DDBJ whole genome shotgun (WGS) entry which is preliminary data.</text>
</comment>
<dbReference type="AlphaFoldDB" id="G6XJR0"/>
<organism evidence="1 2">
    <name type="scientific">Gluconobacter morbifer G707</name>
    <dbReference type="NCBI Taxonomy" id="1088869"/>
    <lineage>
        <taxon>Bacteria</taxon>
        <taxon>Pseudomonadati</taxon>
        <taxon>Pseudomonadota</taxon>
        <taxon>Alphaproteobacteria</taxon>
        <taxon>Acetobacterales</taxon>
        <taxon>Acetobacteraceae</taxon>
        <taxon>Gluconobacter</taxon>
    </lineage>
</organism>
<dbReference type="PATRIC" id="fig|1088869.3.peg.1636"/>
<name>G6XJR0_9PROT</name>
<reference evidence="1 2" key="1">
    <citation type="submission" date="2011-10" db="EMBL/GenBank/DDBJ databases">
        <title>Genome sequence of Gluconobacter morbifer G707, isolated from Drosophila gut.</title>
        <authorList>
            <person name="Lee W.-J."/>
            <person name="Kim E.-K."/>
        </authorList>
    </citation>
    <scope>NUCLEOTIDE SEQUENCE [LARGE SCALE GENOMIC DNA]</scope>
    <source>
        <strain evidence="1 2">G707</strain>
    </source>
</reference>
<dbReference type="Proteomes" id="UP000004949">
    <property type="component" value="Unassembled WGS sequence"/>
</dbReference>
<protein>
    <submittedName>
        <fullName evidence="1">Uncharacterized protein</fullName>
    </submittedName>
</protein>
<keyword evidence="2" id="KW-1185">Reference proteome</keyword>
<dbReference type="STRING" id="1088869.GMO_16390"/>
<gene>
    <name evidence="1" type="ORF">GMO_16390</name>
</gene>